<proteinExistence type="predicted"/>
<evidence type="ECO:0000313" key="2">
    <source>
        <dbReference type="EMBL" id="RRT70487.1"/>
    </source>
</evidence>
<organism evidence="2 3">
    <name type="scientific">Ensete ventricosum</name>
    <name type="common">Abyssinian banana</name>
    <name type="synonym">Musa ensete</name>
    <dbReference type="NCBI Taxonomy" id="4639"/>
    <lineage>
        <taxon>Eukaryota</taxon>
        <taxon>Viridiplantae</taxon>
        <taxon>Streptophyta</taxon>
        <taxon>Embryophyta</taxon>
        <taxon>Tracheophyta</taxon>
        <taxon>Spermatophyta</taxon>
        <taxon>Magnoliopsida</taxon>
        <taxon>Liliopsida</taxon>
        <taxon>Zingiberales</taxon>
        <taxon>Musaceae</taxon>
        <taxon>Ensete</taxon>
    </lineage>
</organism>
<comment type="caution">
    <text evidence="2">The sequence shown here is derived from an EMBL/GenBank/DDBJ whole genome shotgun (WGS) entry which is preliminary data.</text>
</comment>
<accession>A0A427A2J9</accession>
<feature type="compositionally biased region" description="Polar residues" evidence="1">
    <location>
        <begin position="108"/>
        <end position="118"/>
    </location>
</feature>
<dbReference type="AlphaFoldDB" id="A0A427A2J9"/>
<name>A0A427A2J9_ENSVE</name>
<protein>
    <submittedName>
        <fullName evidence="2">Uncharacterized protein</fullName>
    </submittedName>
</protein>
<evidence type="ECO:0000313" key="3">
    <source>
        <dbReference type="Proteomes" id="UP000287651"/>
    </source>
</evidence>
<gene>
    <name evidence="2" type="ORF">B296_00024108</name>
</gene>
<dbReference type="EMBL" id="AMZH03003998">
    <property type="protein sequence ID" value="RRT70487.1"/>
    <property type="molecule type" value="Genomic_DNA"/>
</dbReference>
<feature type="compositionally biased region" description="Polar residues" evidence="1">
    <location>
        <begin position="132"/>
        <end position="152"/>
    </location>
</feature>
<reference evidence="2 3" key="1">
    <citation type="journal article" date="2014" name="Agronomy (Basel)">
        <title>A Draft Genome Sequence for Ensete ventricosum, the Drought-Tolerant Tree Against Hunger.</title>
        <authorList>
            <person name="Harrison J."/>
            <person name="Moore K.A."/>
            <person name="Paszkiewicz K."/>
            <person name="Jones T."/>
            <person name="Grant M."/>
            <person name="Ambacheew D."/>
            <person name="Muzemil S."/>
            <person name="Studholme D.J."/>
        </authorList>
    </citation>
    <scope>NUCLEOTIDE SEQUENCE [LARGE SCALE GENOMIC DNA]</scope>
</reference>
<sequence length="168" mass="18323">MGRIPAAAAAAGLTLDDAVRRPSNDLTIDDECHVQRQAVRLTIYLLVSSKVFRFELYHPVWRYVPVRQDTGTWTARYHAVPSKPESPAQKQGDASSPRAVPSKPESPAQKQGDTSSPRVGQGDASFPVQERGNASSPHTTKGDASSPYTGTRQCLVLSRPKKERDKVA</sequence>
<feature type="region of interest" description="Disordered" evidence="1">
    <location>
        <begin position="77"/>
        <end position="168"/>
    </location>
</feature>
<evidence type="ECO:0000256" key="1">
    <source>
        <dbReference type="SAM" id="MobiDB-lite"/>
    </source>
</evidence>
<dbReference type="Proteomes" id="UP000287651">
    <property type="component" value="Unassembled WGS sequence"/>
</dbReference>